<keyword evidence="1" id="KW-0812">Transmembrane</keyword>
<dbReference type="EMBL" id="JAFBDR010000028">
    <property type="protein sequence ID" value="MBM7573214.1"/>
    <property type="molecule type" value="Genomic_DNA"/>
</dbReference>
<dbReference type="RefSeq" id="WP_204501870.1">
    <property type="nucleotide sequence ID" value="NZ_JAFBDR010000028.1"/>
</dbReference>
<evidence type="ECO:0000256" key="1">
    <source>
        <dbReference type="SAM" id="Phobius"/>
    </source>
</evidence>
<feature type="transmembrane region" description="Helical" evidence="1">
    <location>
        <begin position="89"/>
        <end position="107"/>
    </location>
</feature>
<feature type="transmembrane region" description="Helical" evidence="1">
    <location>
        <begin position="119"/>
        <end position="137"/>
    </location>
</feature>
<keyword evidence="1" id="KW-1133">Transmembrane helix</keyword>
<accession>A0ABS2N556</accession>
<comment type="caution">
    <text evidence="2">The sequence shown here is derived from an EMBL/GenBank/DDBJ whole genome shotgun (WGS) entry which is preliminary data.</text>
</comment>
<feature type="transmembrane region" description="Helical" evidence="1">
    <location>
        <begin position="38"/>
        <end position="58"/>
    </location>
</feature>
<proteinExistence type="predicted"/>
<name>A0ABS2N556_9BACI</name>
<feature type="transmembrane region" description="Helical" evidence="1">
    <location>
        <begin position="266"/>
        <end position="287"/>
    </location>
</feature>
<dbReference type="Proteomes" id="UP001296943">
    <property type="component" value="Unassembled WGS sequence"/>
</dbReference>
<feature type="transmembrane region" description="Helical" evidence="1">
    <location>
        <begin position="12"/>
        <end position="32"/>
    </location>
</feature>
<reference evidence="2 3" key="1">
    <citation type="submission" date="2021-01" db="EMBL/GenBank/DDBJ databases">
        <title>Genomic Encyclopedia of Type Strains, Phase IV (KMG-IV): sequencing the most valuable type-strain genomes for metagenomic binning, comparative biology and taxonomic classification.</title>
        <authorList>
            <person name="Goeker M."/>
        </authorList>
    </citation>
    <scope>NUCLEOTIDE SEQUENCE [LARGE SCALE GENOMIC DNA]</scope>
    <source>
        <strain evidence="2 3">DSM 23711</strain>
    </source>
</reference>
<evidence type="ECO:0000313" key="2">
    <source>
        <dbReference type="EMBL" id="MBM7573214.1"/>
    </source>
</evidence>
<feature type="transmembrane region" description="Helical" evidence="1">
    <location>
        <begin position="143"/>
        <end position="161"/>
    </location>
</feature>
<feature type="transmembrane region" description="Helical" evidence="1">
    <location>
        <begin position="190"/>
        <end position="208"/>
    </location>
</feature>
<gene>
    <name evidence="2" type="ORF">JOC48_003765</name>
</gene>
<keyword evidence="3" id="KW-1185">Reference proteome</keyword>
<keyword evidence="1" id="KW-0472">Membrane</keyword>
<organism evidence="2 3">
    <name type="scientific">Aquibacillus albus</name>
    <dbReference type="NCBI Taxonomy" id="1168171"/>
    <lineage>
        <taxon>Bacteria</taxon>
        <taxon>Bacillati</taxon>
        <taxon>Bacillota</taxon>
        <taxon>Bacilli</taxon>
        <taxon>Bacillales</taxon>
        <taxon>Bacillaceae</taxon>
        <taxon>Aquibacillus</taxon>
    </lineage>
</organism>
<feature type="transmembrane region" description="Helical" evidence="1">
    <location>
        <begin position="65"/>
        <end position="83"/>
    </location>
</feature>
<sequence>MRKHVHLLKTTQGLLELLVYFPVLLFIGAFVLPDSSLWKWLSSFVFVFCTGLLFRTVVSNKKVGLYLLFSIAVAAVQALSLSINLYFTIVTFLIGSIITYRGTLYAFRDRIDLFPSSYLWVVGLPIYVASHIIFRYVDSLTSYLSLINWFGLCLLVFTLFVSNSEHLNAATLSKQAKPTLSNSLKRQNQFYIVATILFVVFITNLHVIQSVVYQTVVQTIRGIIWLLTLGGGEESTPEQQGSNGQPSLPAAEQSDPSALAVWLERIMYVFVILLLIGAILWLFVFLFKRSRQLLAKGYRWLRLVLNQVLGEKDQVTTHQSYTDDKESLMDWKQFREKQKDRAKEWVSQLFPKSPKWNRMTTEQKVRYIYKKLVKIQGKHGITVSSHLTVRETLEVFEKAIPERKTELEQLKNAYEQVRYSHQEGQGVQVESFISLIENKGKG</sequence>
<protein>
    <recommendedName>
        <fullName evidence="4">DUF4129 domain-containing protein</fullName>
    </recommendedName>
</protein>
<evidence type="ECO:0008006" key="4">
    <source>
        <dbReference type="Google" id="ProtNLM"/>
    </source>
</evidence>
<evidence type="ECO:0000313" key="3">
    <source>
        <dbReference type="Proteomes" id="UP001296943"/>
    </source>
</evidence>